<dbReference type="AlphaFoldDB" id="A0A0R1UHN7"/>
<dbReference type="PANTHER" id="PTHR43000">
    <property type="entry name" value="DTDP-D-GLUCOSE 4,6-DEHYDRATASE-RELATED"/>
    <property type="match status" value="1"/>
</dbReference>
<dbReference type="Pfam" id="PF01370">
    <property type="entry name" value="Epimerase"/>
    <property type="match status" value="1"/>
</dbReference>
<evidence type="ECO:0000313" key="4">
    <source>
        <dbReference type="Proteomes" id="UP000050816"/>
    </source>
</evidence>
<dbReference type="Proteomes" id="UP000050816">
    <property type="component" value="Unassembled WGS sequence"/>
</dbReference>
<organism evidence="3 4">
    <name type="scientific">Limosilactobacillus ingluviei DSM 15946</name>
    <dbReference type="NCBI Taxonomy" id="1423760"/>
    <lineage>
        <taxon>Bacteria</taxon>
        <taxon>Bacillati</taxon>
        <taxon>Bacillota</taxon>
        <taxon>Bacilli</taxon>
        <taxon>Lactobacillales</taxon>
        <taxon>Lactobacillaceae</taxon>
        <taxon>Limosilactobacillus</taxon>
    </lineage>
</organism>
<dbReference type="PATRIC" id="fig|1423760.3.peg.55"/>
<protein>
    <submittedName>
        <fullName evidence="3">NAD-dependent epimerase dehydratase</fullName>
    </submittedName>
</protein>
<dbReference type="SUPFAM" id="SSF51735">
    <property type="entry name" value="NAD(P)-binding Rossmann-fold domains"/>
    <property type="match status" value="1"/>
</dbReference>
<evidence type="ECO:0000256" key="1">
    <source>
        <dbReference type="ARBA" id="ARBA00007637"/>
    </source>
</evidence>
<feature type="domain" description="NAD-dependent epimerase/dehydratase" evidence="2">
    <location>
        <begin position="4"/>
        <end position="150"/>
    </location>
</feature>
<comment type="similarity">
    <text evidence="1">Belongs to the NAD(P)-dependent epimerase/dehydratase family.</text>
</comment>
<comment type="caution">
    <text evidence="3">The sequence shown here is derived from an EMBL/GenBank/DDBJ whole genome shotgun (WGS) entry which is preliminary data.</text>
</comment>
<proteinExistence type="inferred from homology"/>
<dbReference type="Gene3D" id="3.40.50.720">
    <property type="entry name" value="NAD(P)-binding Rossmann-like Domain"/>
    <property type="match status" value="1"/>
</dbReference>
<reference evidence="3 4" key="1">
    <citation type="journal article" date="2015" name="Genome Announc.">
        <title>Expanding the biotechnology potential of lactobacilli through comparative genomics of 213 strains and associated genera.</title>
        <authorList>
            <person name="Sun Z."/>
            <person name="Harris H.M."/>
            <person name="McCann A."/>
            <person name="Guo C."/>
            <person name="Argimon S."/>
            <person name="Zhang W."/>
            <person name="Yang X."/>
            <person name="Jeffery I.B."/>
            <person name="Cooney J.C."/>
            <person name="Kagawa T.F."/>
            <person name="Liu W."/>
            <person name="Song Y."/>
            <person name="Salvetti E."/>
            <person name="Wrobel A."/>
            <person name="Rasinkangas P."/>
            <person name="Parkhill J."/>
            <person name="Rea M.C."/>
            <person name="O'Sullivan O."/>
            <person name="Ritari J."/>
            <person name="Douillard F.P."/>
            <person name="Paul Ross R."/>
            <person name="Yang R."/>
            <person name="Briner A.E."/>
            <person name="Felis G.E."/>
            <person name="de Vos W.M."/>
            <person name="Barrangou R."/>
            <person name="Klaenhammer T.R."/>
            <person name="Caufield P.W."/>
            <person name="Cui Y."/>
            <person name="Zhang H."/>
            <person name="O'Toole P.W."/>
        </authorList>
    </citation>
    <scope>NUCLEOTIDE SEQUENCE [LARGE SCALE GENOMIC DNA]</scope>
    <source>
        <strain evidence="3 4">DSM 15946</strain>
    </source>
</reference>
<evidence type="ECO:0000313" key="3">
    <source>
        <dbReference type="EMBL" id="KRL88843.1"/>
    </source>
</evidence>
<evidence type="ECO:0000259" key="2">
    <source>
        <dbReference type="Pfam" id="PF01370"/>
    </source>
</evidence>
<gene>
    <name evidence="3" type="ORF">FC43_GL000050</name>
</gene>
<sequence length="228" mass="25248">MTLLVTDEVLQAALANQVEAMVYLSSMEVYGQPKATCQTTEEDLGYVDLTNVRSSYPEGKRMSELLCNSYAEQYGLRVVTARLAQVFGAGVLPGENRVFAQFARSAMQGEDIVLHTTGQSEGNYVYAMDAVKAILLLLQKGEAKQAYNVANEASHLTIKAMAEMVQQEFGAPDAKVVIDIPKENMGYAPDVKLWLSSQKLQRLGWRPTVGLKESYARLIQWLKEQASE</sequence>
<accession>A0A0R1UHN7</accession>
<dbReference type="InterPro" id="IPR001509">
    <property type="entry name" value="Epimerase_deHydtase"/>
</dbReference>
<dbReference type="InterPro" id="IPR036291">
    <property type="entry name" value="NAD(P)-bd_dom_sf"/>
</dbReference>
<name>A0A0R1UHN7_9LACO</name>
<dbReference type="EMBL" id="AZFK01000063">
    <property type="protein sequence ID" value="KRL88843.1"/>
    <property type="molecule type" value="Genomic_DNA"/>
</dbReference>